<comment type="caution">
    <text evidence="1">The sequence shown here is derived from an EMBL/GenBank/DDBJ whole genome shotgun (WGS) entry which is preliminary data.</text>
</comment>
<dbReference type="AlphaFoldDB" id="A0A519BBI7"/>
<dbReference type="SUPFAM" id="SSF81901">
    <property type="entry name" value="HCP-like"/>
    <property type="match status" value="2"/>
</dbReference>
<reference evidence="1 2" key="1">
    <citation type="submission" date="2019-01" db="EMBL/GenBank/DDBJ databases">
        <title>Insights into ecological role of a new deltaproteobacterial order Candidatus Sinidesulfobacterales (Sva0485) by metagenomics and metatranscriptomics.</title>
        <authorList>
            <person name="Tan S."/>
            <person name="Liu J."/>
            <person name="Fang Y."/>
            <person name="Hedlund B.P."/>
            <person name="Lian Z.H."/>
            <person name="Huang L.Y."/>
            <person name="Li J.T."/>
            <person name="Huang L.N."/>
            <person name="Li W.J."/>
            <person name="Jiang H.C."/>
            <person name="Dong H.L."/>
            <person name="Shu W.S."/>
        </authorList>
    </citation>
    <scope>NUCLEOTIDE SEQUENCE [LARGE SCALE GENOMIC DNA]</scope>
    <source>
        <strain evidence="1">AP3</strain>
    </source>
</reference>
<evidence type="ECO:0000313" key="1">
    <source>
        <dbReference type="EMBL" id="RZD14578.1"/>
    </source>
</evidence>
<dbReference type="InterPro" id="IPR011990">
    <property type="entry name" value="TPR-like_helical_dom_sf"/>
</dbReference>
<dbReference type="InterPro" id="IPR050767">
    <property type="entry name" value="Sel1_AlgK"/>
</dbReference>
<dbReference type="Gene3D" id="1.25.40.10">
    <property type="entry name" value="Tetratricopeptide repeat domain"/>
    <property type="match status" value="3"/>
</dbReference>
<protein>
    <submittedName>
        <fullName evidence="1">Sel1 repeat family protein</fullName>
    </submittedName>
</protein>
<name>A0A519BBI7_9DELT</name>
<sequence length="336" mass="38646">MKIKHSIIVAFLLLLLIFIMPSLSCGKTLNPKAENKLGNGYYSGLGGVKHSYHNAFYWYRIAAAQGNAAAESNLAYAYEHGLGVKQNYSKSVYWLKKSAAQGYAEAEDHLAYAYYAGHGVPKNYFKAFYLLKKAIAKGYIAAKYHLGMVENKLGYAYEQGQGMPKNYSKAVYWWKKATAHGNIAAQDNIGYMYYDGVLIPKKWIEANYWYKFASKQGNKTVKTELNKAYRYNYIQEDFKKAVYWWNKTAEQGDVIGQVALGYCFYKGYGVAKNYTEALELSFIARHYGFVYKNKFLNDIKHRLTASQIAEARLGAQEWVRKFKLFYRRLLNLTQKK</sequence>
<evidence type="ECO:0000313" key="2">
    <source>
        <dbReference type="Proteomes" id="UP000320813"/>
    </source>
</evidence>
<accession>A0A519BBI7</accession>
<organism evidence="1 2">
    <name type="scientific">Candidatus Acidulodesulfobacterium ferriphilum</name>
    <dbReference type="NCBI Taxonomy" id="2597223"/>
    <lineage>
        <taxon>Bacteria</taxon>
        <taxon>Deltaproteobacteria</taxon>
        <taxon>Candidatus Acidulodesulfobacterales</taxon>
        <taxon>Candidatus Acidulodesulfobacterium</taxon>
    </lineage>
</organism>
<proteinExistence type="predicted"/>
<dbReference type="PANTHER" id="PTHR11102">
    <property type="entry name" value="SEL-1-LIKE PROTEIN"/>
    <property type="match status" value="1"/>
</dbReference>
<dbReference type="InterPro" id="IPR006597">
    <property type="entry name" value="Sel1-like"/>
</dbReference>
<dbReference type="PANTHER" id="PTHR11102:SF160">
    <property type="entry name" value="ERAD-ASSOCIATED E3 UBIQUITIN-PROTEIN LIGASE COMPONENT HRD3"/>
    <property type="match status" value="1"/>
</dbReference>
<dbReference type="SMART" id="SM00671">
    <property type="entry name" value="SEL1"/>
    <property type="match status" value="7"/>
</dbReference>
<dbReference type="Pfam" id="PF08238">
    <property type="entry name" value="Sel1"/>
    <property type="match status" value="7"/>
</dbReference>
<gene>
    <name evidence="1" type="ORF">EVJ47_05255</name>
</gene>
<dbReference type="Proteomes" id="UP000320813">
    <property type="component" value="Unassembled WGS sequence"/>
</dbReference>
<dbReference type="EMBL" id="SGBD01000002">
    <property type="protein sequence ID" value="RZD14578.1"/>
    <property type="molecule type" value="Genomic_DNA"/>
</dbReference>